<feature type="compositionally biased region" description="Low complexity" evidence="1">
    <location>
        <begin position="85"/>
        <end position="95"/>
    </location>
</feature>
<keyword evidence="2" id="KW-0472">Membrane</keyword>
<sequence>MPHCLTLLPSHELAGDSHSQRLFSIISRSISHRGQDTRRESVVSSLFPLSTNPQERSSSKKPKGRESCSSPPIHTITSQRTTRETCLPTTISTLLPPSPNQTPPSIKATHHPITHHPHTHHLHRPAHQHPPQPRQILLHPLPLAELEPARHVVRAVQPEPLPRRRQEPCQRRLELGRAGADPVPHVRAVERQLHVKGPVREGVERLGHHLAVAVATAAAAGVGVGAGGGVGVGGGGGFAGAGGGFALALGLGLLGGWQRGVGGWRLGAGGVEGDGGREVLRGGRDVSVALRRGGMAVLLGGAIAILLSGGIAILLSGRIAILLSGGIAILLSGRIAIRLGSFILQEGVARRKGRSHVRVPGRRREATNTWPKHLHTSSPCLAWQRHAKCRREDPAAVPFRRQTRAPPSPGGLPGGPCTPHWRTPVARHPGSPHRRQQCGPWCSV</sequence>
<feature type="transmembrane region" description="Helical" evidence="2">
    <location>
        <begin position="210"/>
        <end position="232"/>
    </location>
</feature>
<keyword evidence="2" id="KW-1133">Transmembrane helix</keyword>
<evidence type="ECO:0000313" key="4">
    <source>
        <dbReference type="Proteomes" id="UP001304895"/>
    </source>
</evidence>
<reference evidence="3" key="1">
    <citation type="journal article" date="2023" name="Mol. Phylogenet. Evol.">
        <title>Genome-scale phylogeny and comparative genomics of the fungal order Sordariales.</title>
        <authorList>
            <person name="Hensen N."/>
            <person name="Bonometti L."/>
            <person name="Westerberg I."/>
            <person name="Brannstrom I.O."/>
            <person name="Guillou S."/>
            <person name="Cros-Aarteil S."/>
            <person name="Calhoun S."/>
            <person name="Haridas S."/>
            <person name="Kuo A."/>
            <person name="Mondo S."/>
            <person name="Pangilinan J."/>
            <person name="Riley R."/>
            <person name="LaButti K."/>
            <person name="Andreopoulos B."/>
            <person name="Lipzen A."/>
            <person name="Chen C."/>
            <person name="Yan M."/>
            <person name="Daum C."/>
            <person name="Ng V."/>
            <person name="Clum A."/>
            <person name="Steindorff A."/>
            <person name="Ohm R.A."/>
            <person name="Martin F."/>
            <person name="Silar P."/>
            <person name="Natvig D.O."/>
            <person name="Lalanne C."/>
            <person name="Gautier V."/>
            <person name="Ament-Velasquez S.L."/>
            <person name="Kruys A."/>
            <person name="Hutchinson M.I."/>
            <person name="Powell A.J."/>
            <person name="Barry K."/>
            <person name="Miller A.N."/>
            <person name="Grigoriev I.V."/>
            <person name="Debuchy R."/>
            <person name="Gladieux P."/>
            <person name="Hiltunen Thoren M."/>
            <person name="Johannesson H."/>
        </authorList>
    </citation>
    <scope>NUCLEOTIDE SEQUENCE</scope>
    <source>
        <strain evidence="3">CBS 123565</strain>
    </source>
</reference>
<evidence type="ECO:0000313" key="3">
    <source>
        <dbReference type="EMBL" id="KAK4133276.1"/>
    </source>
</evidence>
<proteinExistence type="predicted"/>
<feature type="region of interest" description="Disordered" evidence="1">
    <location>
        <begin position="393"/>
        <end position="444"/>
    </location>
</feature>
<feature type="compositionally biased region" description="Polar residues" evidence="1">
    <location>
        <begin position="67"/>
        <end position="80"/>
    </location>
</feature>
<name>A0AAN6UKA9_9PEZI</name>
<reference evidence="3" key="2">
    <citation type="submission" date="2023-05" db="EMBL/GenBank/DDBJ databases">
        <authorList>
            <consortium name="Lawrence Berkeley National Laboratory"/>
            <person name="Steindorff A."/>
            <person name="Hensen N."/>
            <person name="Bonometti L."/>
            <person name="Westerberg I."/>
            <person name="Brannstrom I.O."/>
            <person name="Guillou S."/>
            <person name="Cros-Aarteil S."/>
            <person name="Calhoun S."/>
            <person name="Haridas S."/>
            <person name="Kuo A."/>
            <person name="Mondo S."/>
            <person name="Pangilinan J."/>
            <person name="Riley R."/>
            <person name="Labutti K."/>
            <person name="Andreopoulos B."/>
            <person name="Lipzen A."/>
            <person name="Chen C."/>
            <person name="Yanf M."/>
            <person name="Daum C."/>
            <person name="Ng V."/>
            <person name="Clum A."/>
            <person name="Ohm R."/>
            <person name="Martin F."/>
            <person name="Silar P."/>
            <person name="Natvig D."/>
            <person name="Lalanne C."/>
            <person name="Gautier V."/>
            <person name="Ament-Velasquez S.L."/>
            <person name="Kruys A."/>
            <person name="Hutchinson M.I."/>
            <person name="Powell A.J."/>
            <person name="Barry K."/>
            <person name="Miller A.N."/>
            <person name="Grigoriev I.V."/>
            <person name="Debuchy R."/>
            <person name="Gladieux P."/>
            <person name="Thoren M.H."/>
            <person name="Johannesson H."/>
        </authorList>
    </citation>
    <scope>NUCLEOTIDE SEQUENCE</scope>
    <source>
        <strain evidence="3">CBS 123565</strain>
    </source>
</reference>
<feature type="region of interest" description="Disordered" evidence="1">
    <location>
        <begin position="30"/>
        <end position="132"/>
    </location>
</feature>
<evidence type="ECO:0000256" key="1">
    <source>
        <dbReference type="SAM" id="MobiDB-lite"/>
    </source>
</evidence>
<accession>A0AAN6UKA9</accession>
<keyword evidence="4" id="KW-1185">Reference proteome</keyword>
<dbReference type="Proteomes" id="UP001304895">
    <property type="component" value="Unassembled WGS sequence"/>
</dbReference>
<feature type="transmembrane region" description="Helical" evidence="2">
    <location>
        <begin position="238"/>
        <end position="257"/>
    </location>
</feature>
<feature type="transmembrane region" description="Helical" evidence="2">
    <location>
        <begin position="294"/>
        <end position="315"/>
    </location>
</feature>
<feature type="transmembrane region" description="Helical" evidence="2">
    <location>
        <begin position="321"/>
        <end position="344"/>
    </location>
</feature>
<keyword evidence="2" id="KW-0812">Transmembrane</keyword>
<comment type="caution">
    <text evidence="3">The sequence shown here is derived from an EMBL/GenBank/DDBJ whole genome shotgun (WGS) entry which is preliminary data.</text>
</comment>
<dbReference type="EMBL" id="MU853413">
    <property type="protein sequence ID" value="KAK4133276.1"/>
    <property type="molecule type" value="Genomic_DNA"/>
</dbReference>
<evidence type="ECO:0000256" key="2">
    <source>
        <dbReference type="SAM" id="Phobius"/>
    </source>
</evidence>
<feature type="compositionally biased region" description="Polar residues" evidence="1">
    <location>
        <begin position="42"/>
        <end position="56"/>
    </location>
</feature>
<protein>
    <submittedName>
        <fullName evidence="3">Uncharacterized protein</fullName>
    </submittedName>
</protein>
<organism evidence="3 4">
    <name type="scientific">Trichocladium antarcticum</name>
    <dbReference type="NCBI Taxonomy" id="1450529"/>
    <lineage>
        <taxon>Eukaryota</taxon>
        <taxon>Fungi</taxon>
        <taxon>Dikarya</taxon>
        <taxon>Ascomycota</taxon>
        <taxon>Pezizomycotina</taxon>
        <taxon>Sordariomycetes</taxon>
        <taxon>Sordariomycetidae</taxon>
        <taxon>Sordariales</taxon>
        <taxon>Chaetomiaceae</taxon>
        <taxon>Trichocladium</taxon>
    </lineage>
</organism>
<gene>
    <name evidence="3" type="ORF">BT67DRAFT_61291</name>
</gene>
<dbReference type="AlphaFoldDB" id="A0AAN6UKA9"/>
<feature type="compositionally biased region" description="Basic residues" evidence="1">
    <location>
        <begin position="108"/>
        <end position="127"/>
    </location>
</feature>